<dbReference type="InterPro" id="IPR053912">
    <property type="entry name" value="PGAP2IP_TM_1nd"/>
</dbReference>
<dbReference type="GO" id="GO:0016020">
    <property type="term" value="C:membrane"/>
    <property type="evidence" value="ECO:0007669"/>
    <property type="project" value="GOC"/>
</dbReference>
<keyword evidence="2" id="KW-0472">Membrane</keyword>
<feature type="transmembrane region" description="Helical" evidence="2">
    <location>
        <begin position="12"/>
        <end position="31"/>
    </location>
</feature>
<comment type="caution">
    <text evidence="6">The sequence shown here is derived from an EMBL/GenBank/DDBJ whole genome shotgun (WGS) entry which is preliminary data.</text>
</comment>
<sequence>MGPIEICHDVVAYYCFWSLFYGLAPMIWFYPLNDLDITGYEVFAVVWLIPVITAVGPLRRVMQTRWGLFVLEAVMLTGILSFNAPTTWSRLAVLSLGNAAAVLYLSARLFSQTVRERLQNFWMLLTANLLFLASRILTRSIAPMWMNRETNLAIAAVFGVSVVMMVVRPFSSPTTENSATASSTTASSTTKHKDKAKDFKKSTTACRGDPSPGIPSPGMLGQAASGVTLGSILYLSHWVFGELGVLSRWSVKGYPTTGPTPFLSAPFVLFALIAGTFFAAHFSRLSASPLTWIIGTVAFFATYFLDAWPGFVCGLLLAVYSSVLWVNMMERVVVGHPAVVITLSMLTYLAEIFFHVWTVAYNFVPGGVYTREHSDFLIGFMCLTFLFTVPKKSGSCLSKHTWPAAVPILLALTFVVALLGTCIRLPAQPTAKKQLNPTTRDFSALIWTFHFGYDNQGWPSLKRAADLLNKTNADVIALLESDASKPYLGHNDLGMWLSEELGMFVDFGPATKDHTWGNLLLSKYPIIASTHHLLPSPHGELAPAISATLNVSGNLVDIISTHMGNDRDAIDRDVQTKYLSTLSAASANPVIFLGYVTSVPGSRDYQHFTSKGGLTDIDPTDKSRFCEYILYKNLIREGYARISHGGLSDTELQLARFSIPVNLNSYRDNDVVGVDAAQVDRWKRFPDDFGSHTAGHYYPWTHHYHMSTPKYFTSGESVSM</sequence>
<feature type="domain" description="PGAP2IP C-terminal nuclease-like" evidence="5">
    <location>
        <begin position="440"/>
        <end position="664"/>
    </location>
</feature>
<dbReference type="GO" id="GO:0006506">
    <property type="term" value="P:GPI anchor biosynthetic process"/>
    <property type="evidence" value="ECO:0007669"/>
    <property type="project" value="TreeGrafter"/>
</dbReference>
<evidence type="ECO:0000313" key="7">
    <source>
        <dbReference type="Proteomes" id="UP000192578"/>
    </source>
</evidence>
<dbReference type="InterPro" id="IPR051916">
    <property type="entry name" value="GPI-anchor_lipid_remodeler"/>
</dbReference>
<organism evidence="6 7">
    <name type="scientific">Hypsibius exemplaris</name>
    <name type="common">Freshwater tardigrade</name>
    <dbReference type="NCBI Taxonomy" id="2072580"/>
    <lineage>
        <taxon>Eukaryota</taxon>
        <taxon>Metazoa</taxon>
        <taxon>Ecdysozoa</taxon>
        <taxon>Tardigrada</taxon>
        <taxon>Eutardigrada</taxon>
        <taxon>Parachela</taxon>
        <taxon>Hypsibioidea</taxon>
        <taxon>Hypsibiidae</taxon>
        <taxon>Hypsibius</taxon>
    </lineage>
</organism>
<keyword evidence="2" id="KW-0812">Transmembrane</keyword>
<protein>
    <submittedName>
        <fullName evidence="6">PGAP2-interacting protein</fullName>
    </submittedName>
</protein>
<accession>A0A1W0WBD2</accession>
<dbReference type="Pfam" id="PF23021">
    <property type="entry name" value="6TM_2nd_PGAP2IP"/>
    <property type="match status" value="1"/>
</dbReference>
<dbReference type="GO" id="GO:0005783">
    <property type="term" value="C:endoplasmic reticulum"/>
    <property type="evidence" value="ECO:0007669"/>
    <property type="project" value="TreeGrafter"/>
</dbReference>
<feature type="transmembrane region" description="Helical" evidence="2">
    <location>
        <begin position="220"/>
        <end position="240"/>
    </location>
</feature>
<dbReference type="AlphaFoldDB" id="A0A1W0WBD2"/>
<feature type="domain" description="PGAP2IP second transmembrane" evidence="3">
    <location>
        <begin position="224"/>
        <end position="389"/>
    </location>
</feature>
<evidence type="ECO:0000256" key="2">
    <source>
        <dbReference type="SAM" id="Phobius"/>
    </source>
</evidence>
<dbReference type="FunFam" id="3.60.10.10:FF:000122">
    <property type="entry name" value="Frag1/DRAM/Sfk1_family_-_putative"/>
    <property type="match status" value="1"/>
</dbReference>
<feature type="transmembrane region" description="Helical" evidence="2">
    <location>
        <begin position="307"/>
        <end position="326"/>
    </location>
</feature>
<feature type="transmembrane region" description="Helical" evidence="2">
    <location>
        <begin position="65"/>
        <end position="82"/>
    </location>
</feature>
<dbReference type="InterPro" id="IPR053911">
    <property type="entry name" value="PGAP2IP_TM_2nd"/>
</dbReference>
<feature type="transmembrane region" description="Helical" evidence="2">
    <location>
        <begin position="373"/>
        <end position="390"/>
    </location>
</feature>
<reference evidence="7" key="1">
    <citation type="submission" date="2017-01" db="EMBL/GenBank/DDBJ databases">
        <title>Comparative genomics of anhydrobiosis in the tardigrade Hypsibius dujardini.</title>
        <authorList>
            <person name="Yoshida Y."/>
            <person name="Koutsovoulos G."/>
            <person name="Laetsch D."/>
            <person name="Stevens L."/>
            <person name="Kumar S."/>
            <person name="Horikawa D."/>
            <person name="Ishino K."/>
            <person name="Komine S."/>
            <person name="Tomita M."/>
            <person name="Blaxter M."/>
            <person name="Arakawa K."/>
        </authorList>
    </citation>
    <scope>NUCLEOTIDE SEQUENCE [LARGE SCALE GENOMIC DNA]</scope>
    <source>
        <strain evidence="7">Z151</strain>
    </source>
</reference>
<dbReference type="PANTHER" id="PTHR14859">
    <property type="entry name" value="CALCOFLUOR WHITE HYPERSENSITIVE PROTEIN PRECURSOR"/>
    <property type="match status" value="1"/>
</dbReference>
<dbReference type="InterPro" id="IPR036691">
    <property type="entry name" value="Endo/exonu/phosph_ase_sf"/>
</dbReference>
<dbReference type="Pfam" id="PF23022">
    <property type="entry name" value="6TM_1st_PGAP2IP"/>
    <property type="match status" value="1"/>
</dbReference>
<dbReference type="OrthoDB" id="68581at2759"/>
<dbReference type="PANTHER" id="PTHR14859:SF1">
    <property type="entry name" value="PGAP2-INTERACTING PROTEIN"/>
    <property type="match status" value="1"/>
</dbReference>
<evidence type="ECO:0000256" key="1">
    <source>
        <dbReference type="SAM" id="MobiDB-lite"/>
    </source>
</evidence>
<evidence type="ECO:0000259" key="5">
    <source>
        <dbReference type="Pfam" id="PF23226"/>
    </source>
</evidence>
<gene>
    <name evidence="6" type="ORF">BV898_13169</name>
</gene>
<feature type="transmembrane region" description="Helical" evidence="2">
    <location>
        <begin position="37"/>
        <end position="58"/>
    </location>
</feature>
<feature type="transmembrane region" description="Helical" evidence="2">
    <location>
        <begin position="150"/>
        <end position="167"/>
    </location>
</feature>
<proteinExistence type="predicted"/>
<feature type="transmembrane region" description="Helical" evidence="2">
    <location>
        <begin position="402"/>
        <end position="427"/>
    </location>
</feature>
<evidence type="ECO:0000259" key="3">
    <source>
        <dbReference type="Pfam" id="PF23021"/>
    </source>
</evidence>
<feature type="transmembrane region" description="Helical" evidence="2">
    <location>
        <begin position="260"/>
        <end position="278"/>
    </location>
</feature>
<feature type="transmembrane region" description="Helical" evidence="2">
    <location>
        <begin position="121"/>
        <end position="138"/>
    </location>
</feature>
<evidence type="ECO:0000313" key="6">
    <source>
        <dbReference type="EMBL" id="OQV12525.1"/>
    </source>
</evidence>
<dbReference type="EMBL" id="MTYJ01000142">
    <property type="protein sequence ID" value="OQV12525.1"/>
    <property type="molecule type" value="Genomic_DNA"/>
</dbReference>
<dbReference type="InterPro" id="IPR057315">
    <property type="entry name" value="Exo_endo_phos_PGAP2IP_C"/>
</dbReference>
<feature type="region of interest" description="Disordered" evidence="1">
    <location>
        <begin position="172"/>
        <end position="214"/>
    </location>
</feature>
<evidence type="ECO:0000259" key="4">
    <source>
        <dbReference type="Pfam" id="PF23022"/>
    </source>
</evidence>
<feature type="transmembrane region" description="Helical" evidence="2">
    <location>
        <begin position="338"/>
        <end position="361"/>
    </location>
</feature>
<dbReference type="Proteomes" id="UP000192578">
    <property type="component" value="Unassembled WGS sequence"/>
</dbReference>
<feature type="domain" description="PGAP2IP first transmembrane" evidence="4">
    <location>
        <begin position="14"/>
        <end position="149"/>
    </location>
</feature>
<name>A0A1W0WBD2_HYPEX</name>
<feature type="compositionally biased region" description="Low complexity" evidence="1">
    <location>
        <begin position="172"/>
        <end position="189"/>
    </location>
</feature>
<keyword evidence="2" id="KW-1133">Transmembrane helix</keyword>
<dbReference type="SUPFAM" id="SSF56219">
    <property type="entry name" value="DNase I-like"/>
    <property type="match status" value="1"/>
</dbReference>
<dbReference type="Gene3D" id="3.60.10.10">
    <property type="entry name" value="Endonuclease/exonuclease/phosphatase"/>
    <property type="match status" value="1"/>
</dbReference>
<keyword evidence="7" id="KW-1185">Reference proteome</keyword>
<dbReference type="Pfam" id="PF23226">
    <property type="entry name" value="Exo_endo_phos_PGAP2IP"/>
    <property type="match status" value="1"/>
</dbReference>